<dbReference type="WBParaSite" id="PDA_v2.g9549.t1">
    <property type="protein sequence ID" value="PDA_v2.g9549.t1"/>
    <property type="gene ID" value="PDA_v2.g9549"/>
</dbReference>
<keyword evidence="2" id="KW-1185">Reference proteome</keyword>
<dbReference type="AlphaFoldDB" id="A0A914RD29"/>
<sequence length="74" mass="7973">MKYNFENSVDIFDESPADEVFNNVRVDQTLPATSGGNSPSVQILPSEKLSAVDRRDGLVQDSQNQMPPSGSGTS</sequence>
<dbReference type="Proteomes" id="UP000887578">
    <property type="component" value="Unplaced"/>
</dbReference>
<name>A0A914RD29_9BILA</name>
<evidence type="ECO:0000313" key="3">
    <source>
        <dbReference type="WBParaSite" id="PDA_v2.g9549.t1"/>
    </source>
</evidence>
<feature type="compositionally biased region" description="Polar residues" evidence="1">
    <location>
        <begin position="60"/>
        <end position="74"/>
    </location>
</feature>
<reference evidence="3" key="1">
    <citation type="submission" date="2022-11" db="UniProtKB">
        <authorList>
            <consortium name="WormBaseParasite"/>
        </authorList>
    </citation>
    <scope>IDENTIFICATION</scope>
</reference>
<organism evidence="2 3">
    <name type="scientific">Panagrolaimus davidi</name>
    <dbReference type="NCBI Taxonomy" id="227884"/>
    <lineage>
        <taxon>Eukaryota</taxon>
        <taxon>Metazoa</taxon>
        <taxon>Ecdysozoa</taxon>
        <taxon>Nematoda</taxon>
        <taxon>Chromadorea</taxon>
        <taxon>Rhabditida</taxon>
        <taxon>Tylenchina</taxon>
        <taxon>Panagrolaimomorpha</taxon>
        <taxon>Panagrolaimoidea</taxon>
        <taxon>Panagrolaimidae</taxon>
        <taxon>Panagrolaimus</taxon>
    </lineage>
</organism>
<evidence type="ECO:0000313" key="2">
    <source>
        <dbReference type="Proteomes" id="UP000887578"/>
    </source>
</evidence>
<evidence type="ECO:0000256" key="1">
    <source>
        <dbReference type="SAM" id="MobiDB-lite"/>
    </source>
</evidence>
<protein>
    <submittedName>
        <fullName evidence="3">Uncharacterized protein</fullName>
    </submittedName>
</protein>
<proteinExistence type="predicted"/>
<feature type="region of interest" description="Disordered" evidence="1">
    <location>
        <begin position="54"/>
        <end position="74"/>
    </location>
</feature>
<accession>A0A914RD29</accession>